<dbReference type="EMBL" id="NIBG01000001">
    <property type="protein sequence ID" value="PAB60962.1"/>
    <property type="molecule type" value="Genomic_DNA"/>
</dbReference>
<evidence type="ECO:0000256" key="1">
    <source>
        <dbReference type="SAM" id="MobiDB-lite"/>
    </source>
</evidence>
<comment type="caution">
    <text evidence="3">The sequence shown here is derived from an EMBL/GenBank/DDBJ whole genome shotgun (WGS) entry which is preliminary data.</text>
</comment>
<feature type="compositionally biased region" description="Polar residues" evidence="1">
    <location>
        <begin position="123"/>
        <end position="135"/>
    </location>
</feature>
<name>A0A267MNI6_9FIRM</name>
<gene>
    <name evidence="3" type="ORF">CCE28_00580</name>
</gene>
<keyword evidence="2" id="KW-0812">Transmembrane</keyword>
<sequence length="195" mass="21888">MKIFNFFKNLLDKKNSKKLMNSLILIIIISVIGLIGLDIIDISDTSQSNIKLVNEKKVSDKEYENPDTYNDTTEKELEGILSQIKGVGEVDVMITYETTSEVIPAMNVTSSMEESQEKDSEGGTRTTKQENISKNVVTNNQQQDLVVIKEIKPDIRGVVVVAQGVENIVVKNSIIEAVRTVFQIPSYKVMVYEKK</sequence>
<accession>A0A267MNI6</accession>
<dbReference type="RefSeq" id="WP_095129916.1">
    <property type="nucleotide sequence ID" value="NZ_NIBG01000001.1"/>
</dbReference>
<keyword evidence="4" id="KW-1185">Reference proteome</keyword>
<evidence type="ECO:0000313" key="4">
    <source>
        <dbReference type="Proteomes" id="UP000216024"/>
    </source>
</evidence>
<dbReference type="AlphaFoldDB" id="A0A267MNI6"/>
<evidence type="ECO:0008006" key="5">
    <source>
        <dbReference type="Google" id="ProtNLM"/>
    </source>
</evidence>
<feature type="region of interest" description="Disordered" evidence="1">
    <location>
        <begin position="109"/>
        <end position="135"/>
    </location>
</feature>
<organism evidence="3 4">
    <name type="scientific">Anaeromicrobium sediminis</name>
    <dbReference type="NCBI Taxonomy" id="1478221"/>
    <lineage>
        <taxon>Bacteria</taxon>
        <taxon>Bacillati</taxon>
        <taxon>Bacillota</taxon>
        <taxon>Clostridia</taxon>
        <taxon>Peptostreptococcales</taxon>
        <taxon>Thermotaleaceae</taxon>
        <taxon>Anaeromicrobium</taxon>
    </lineage>
</organism>
<keyword evidence="2" id="KW-1133">Transmembrane helix</keyword>
<dbReference type="Proteomes" id="UP000216024">
    <property type="component" value="Unassembled WGS sequence"/>
</dbReference>
<proteinExistence type="predicted"/>
<dbReference type="OrthoDB" id="1634070at2"/>
<protein>
    <recommendedName>
        <fullName evidence="5">Stage III sporulation protein AG</fullName>
    </recommendedName>
</protein>
<keyword evidence="2" id="KW-0472">Membrane</keyword>
<feature type="transmembrane region" description="Helical" evidence="2">
    <location>
        <begin position="21"/>
        <end position="40"/>
    </location>
</feature>
<reference evidence="3 4" key="1">
    <citation type="submission" date="2017-06" db="EMBL/GenBank/DDBJ databases">
        <title>Draft genome sequence of anaerobic fermentative bacterium Anaeromicrobium sediminis DY2726D isolated from West Pacific Ocean sediments.</title>
        <authorList>
            <person name="Zeng X."/>
        </authorList>
    </citation>
    <scope>NUCLEOTIDE SEQUENCE [LARGE SCALE GENOMIC DNA]</scope>
    <source>
        <strain evidence="3 4">DY2726D</strain>
    </source>
</reference>
<evidence type="ECO:0000256" key="2">
    <source>
        <dbReference type="SAM" id="Phobius"/>
    </source>
</evidence>
<evidence type="ECO:0000313" key="3">
    <source>
        <dbReference type="EMBL" id="PAB60962.1"/>
    </source>
</evidence>